<dbReference type="CDD" id="cd04647">
    <property type="entry name" value="LbH_MAT_like"/>
    <property type="match status" value="1"/>
</dbReference>
<dbReference type="Proteomes" id="UP000596739">
    <property type="component" value="Unassembled WGS sequence"/>
</dbReference>
<keyword evidence="3" id="KW-0808">Transferase</keyword>
<evidence type="ECO:0000256" key="3">
    <source>
        <dbReference type="ARBA" id="ARBA00022679"/>
    </source>
</evidence>
<keyword evidence="5 7" id="KW-0012">Acyltransferase</keyword>
<comment type="catalytic activity">
    <reaction evidence="6">
        <text>chloramphenicol + acetyl-CoA = chloramphenicol 3-acetate + CoA</text>
        <dbReference type="Rhea" id="RHEA:18421"/>
        <dbReference type="ChEBI" id="CHEBI:16730"/>
        <dbReference type="ChEBI" id="CHEBI:17698"/>
        <dbReference type="ChEBI" id="CHEBI:57287"/>
        <dbReference type="ChEBI" id="CHEBI:57288"/>
        <dbReference type="EC" id="2.3.1.28"/>
    </reaction>
</comment>
<dbReference type="GO" id="GO:0016746">
    <property type="term" value="F:acyltransferase activity"/>
    <property type="evidence" value="ECO:0007669"/>
    <property type="project" value="UniProtKB-KW"/>
</dbReference>
<dbReference type="InterPro" id="IPR011004">
    <property type="entry name" value="Trimer_LpxA-like_sf"/>
</dbReference>
<dbReference type="EC" id="2.3.1.28" evidence="1"/>
<dbReference type="RefSeq" id="WP_200272831.1">
    <property type="nucleotide sequence ID" value="NZ_JAENHN010000055.1"/>
</dbReference>
<keyword evidence="8" id="KW-1185">Reference proteome</keyword>
<reference evidence="8" key="1">
    <citation type="submission" date="2021-01" db="EMBL/GenBank/DDBJ databases">
        <title>Genome public.</title>
        <authorList>
            <person name="Liu C."/>
            <person name="Sun Q."/>
        </authorList>
    </citation>
    <scope>NUCLEOTIDE SEQUENCE [LARGE SCALE GENOMIC DNA]</scope>
    <source>
        <strain evidence="8">YIM B02505</strain>
    </source>
</reference>
<evidence type="ECO:0000256" key="5">
    <source>
        <dbReference type="ARBA" id="ARBA00023315"/>
    </source>
</evidence>
<evidence type="ECO:0000256" key="6">
    <source>
        <dbReference type="ARBA" id="ARBA00047633"/>
    </source>
</evidence>
<dbReference type="InterPro" id="IPR050179">
    <property type="entry name" value="Trans_hexapeptide_repeat"/>
</dbReference>
<dbReference type="EMBL" id="JAENHN010000055">
    <property type="protein sequence ID" value="MBK1813064.1"/>
    <property type="molecule type" value="Genomic_DNA"/>
</dbReference>
<protein>
    <recommendedName>
        <fullName evidence="2">Chloramphenicol acetyltransferase</fullName>
        <ecNumber evidence="1">2.3.1.28</ecNumber>
    </recommendedName>
</protein>
<dbReference type="InterPro" id="IPR001451">
    <property type="entry name" value="Hexapep"/>
</dbReference>
<proteinExistence type="predicted"/>
<organism evidence="7 8">
    <name type="scientific">Clostridium yunnanense</name>
    <dbReference type="NCBI Taxonomy" id="2800325"/>
    <lineage>
        <taxon>Bacteria</taxon>
        <taxon>Bacillati</taxon>
        <taxon>Bacillota</taxon>
        <taxon>Clostridia</taxon>
        <taxon>Eubacteriales</taxon>
        <taxon>Clostridiaceae</taxon>
        <taxon>Clostridium</taxon>
    </lineage>
</organism>
<dbReference type="Pfam" id="PF00132">
    <property type="entry name" value="Hexapep"/>
    <property type="match status" value="1"/>
</dbReference>
<evidence type="ECO:0000256" key="4">
    <source>
        <dbReference type="ARBA" id="ARBA00023251"/>
    </source>
</evidence>
<dbReference type="Gene3D" id="2.160.10.10">
    <property type="entry name" value="Hexapeptide repeat proteins"/>
    <property type="match status" value="1"/>
</dbReference>
<keyword evidence="4" id="KW-0046">Antibiotic resistance</keyword>
<gene>
    <name evidence="7" type="ORF">JHL18_20800</name>
</gene>
<evidence type="ECO:0000313" key="8">
    <source>
        <dbReference type="Proteomes" id="UP000596739"/>
    </source>
</evidence>
<sequence length="183" mass="20456">MNSFYSIEELKKLGLKSFGKNVLISKKASIYSPEKISLGSNVRIDDFCILSGNIIMKDYIHIAAYCGLFTGGSEIYIDSYTTMSSRGAIYAVSDDYSGEYMTNPMIDDRFRNLCEKPVYIGKHVIIGTNSTILPGVTISEGCAFGACSLILEDCDEWGIYVGVPVRRYKERIKDLLNYECLIN</sequence>
<accession>A0ABS1EUL9</accession>
<dbReference type="PANTHER" id="PTHR43300">
    <property type="entry name" value="ACETYLTRANSFERASE"/>
    <property type="match status" value="1"/>
</dbReference>
<dbReference type="PANTHER" id="PTHR43300:SF12">
    <property type="entry name" value="CHLORAMPHENICOL ACETYLTRANSFERASE"/>
    <property type="match status" value="1"/>
</dbReference>
<comment type="caution">
    <text evidence="7">The sequence shown here is derived from an EMBL/GenBank/DDBJ whole genome shotgun (WGS) entry which is preliminary data.</text>
</comment>
<evidence type="ECO:0000256" key="1">
    <source>
        <dbReference type="ARBA" id="ARBA00013235"/>
    </source>
</evidence>
<dbReference type="SUPFAM" id="SSF51161">
    <property type="entry name" value="Trimeric LpxA-like enzymes"/>
    <property type="match status" value="1"/>
</dbReference>
<evidence type="ECO:0000313" key="7">
    <source>
        <dbReference type="EMBL" id="MBK1813064.1"/>
    </source>
</evidence>
<evidence type="ECO:0000256" key="2">
    <source>
        <dbReference type="ARBA" id="ARBA00020291"/>
    </source>
</evidence>
<name>A0ABS1EUL9_9CLOT</name>